<dbReference type="EMBL" id="VFML01000001">
    <property type="protein sequence ID" value="TQJ04205.1"/>
    <property type="molecule type" value="Genomic_DNA"/>
</dbReference>
<feature type="region of interest" description="Disordered" evidence="1">
    <location>
        <begin position="349"/>
        <end position="370"/>
    </location>
</feature>
<evidence type="ECO:0000256" key="1">
    <source>
        <dbReference type="SAM" id="MobiDB-lite"/>
    </source>
</evidence>
<evidence type="ECO:0000313" key="2">
    <source>
        <dbReference type="EMBL" id="TQJ04205.1"/>
    </source>
</evidence>
<keyword evidence="3" id="KW-1185">Reference proteome</keyword>
<dbReference type="RefSeq" id="WP_141999916.1">
    <property type="nucleotide sequence ID" value="NZ_VFML01000001.1"/>
</dbReference>
<name>A0A542DMJ2_AMYCI</name>
<dbReference type="NCBIfam" id="TIGR02677">
    <property type="entry name" value="TIGR02677 family protein"/>
    <property type="match status" value="1"/>
</dbReference>
<accession>A0A542DMJ2</accession>
<reference evidence="2 3" key="1">
    <citation type="submission" date="2019-06" db="EMBL/GenBank/DDBJ databases">
        <title>Sequencing the genomes of 1000 actinobacteria strains.</title>
        <authorList>
            <person name="Klenk H.-P."/>
        </authorList>
    </citation>
    <scope>NUCLEOTIDE SEQUENCE [LARGE SCALE GENOMIC DNA]</scope>
    <source>
        <strain evidence="2 3">DSM 45679</strain>
    </source>
</reference>
<organism evidence="2 3">
    <name type="scientific">Amycolatopsis cihanbeyliensis</name>
    <dbReference type="NCBI Taxonomy" id="1128664"/>
    <lineage>
        <taxon>Bacteria</taxon>
        <taxon>Bacillati</taxon>
        <taxon>Actinomycetota</taxon>
        <taxon>Actinomycetes</taxon>
        <taxon>Pseudonocardiales</taxon>
        <taxon>Pseudonocardiaceae</taxon>
        <taxon>Amycolatopsis</taxon>
    </lineage>
</organism>
<comment type="caution">
    <text evidence="2">The sequence shown here is derived from an EMBL/GenBank/DDBJ whole genome shotgun (WGS) entry which is preliminary data.</text>
</comment>
<dbReference type="Proteomes" id="UP000320876">
    <property type="component" value="Unassembled WGS sequence"/>
</dbReference>
<dbReference type="OrthoDB" id="5508807at2"/>
<protein>
    <submittedName>
        <fullName evidence="2">Uncharacterized protein (TIGR02677 family)</fullName>
    </submittedName>
</protein>
<gene>
    <name evidence="2" type="ORF">FB471_3988</name>
</gene>
<proteinExistence type="predicted"/>
<evidence type="ECO:0000313" key="3">
    <source>
        <dbReference type="Proteomes" id="UP000320876"/>
    </source>
</evidence>
<dbReference type="InterPro" id="IPR013493">
    <property type="entry name" value="CHP02677"/>
</dbReference>
<dbReference type="AlphaFoldDB" id="A0A542DMJ2"/>
<dbReference type="Pfam" id="PF09660">
    <property type="entry name" value="DUF2397"/>
    <property type="match status" value="1"/>
</dbReference>
<sequence length="509" mass="56836">MERVPAELFRFAVGDYAELYTAILHAFAEANERLETALSLDQVRERLRTVGWFDALTDADLARALGSLRDWQLVDVIQNHAENYRSAEEYERRNLQYSLTKRGEAAFAGVQHALTVLASTGALQTAVLDAIADRLDELHALLDNPAATDRKIYTALTELEGHLDALRANTKQFNGELQRLLRADGADLTTFHEVKLATVSYLQEFVTNLDQRAHAIAAGVGRIEEQGVSTLQHRALLGAELPPTTGVDPAPAWLEHRRTRWAGLRDWFLPEDGSPARVHQLHTVARRAIVTLLQVLDRITESRRRASSAVADFRELARWFAQAPTEPDMHRLWSAAFGLTSARHAHLTHPDPELASTSSSWRDPPQVPVSPLLRTAGRKERFARTGKVRDVAELKRQRAERARAERAELRQAWRMLATGGPVRLSEFGTLDHATFERLLDLLGRALATRPDSIGTRRAVTADGKIEIVLRPPQDTRVATLRTPRGTLTGPDYLVDIATGEHSRQREATG</sequence>